<dbReference type="PROSITE" id="PS50011">
    <property type="entry name" value="PROTEIN_KINASE_DOM"/>
    <property type="match status" value="1"/>
</dbReference>
<dbReference type="GO" id="GO:0004674">
    <property type="term" value="F:protein serine/threonine kinase activity"/>
    <property type="evidence" value="ECO:0007669"/>
    <property type="project" value="UniProtKB-KW"/>
</dbReference>
<dbReference type="Pfam" id="PF00069">
    <property type="entry name" value="Pkinase"/>
    <property type="match status" value="1"/>
</dbReference>
<keyword evidence="3" id="KW-0547">Nucleotide-binding</keyword>
<dbReference type="InterPro" id="IPR000719">
    <property type="entry name" value="Prot_kinase_dom"/>
</dbReference>
<dbReference type="InterPro" id="IPR011009">
    <property type="entry name" value="Kinase-like_dom_sf"/>
</dbReference>
<keyword evidence="4 7" id="KW-0418">Kinase</keyword>
<evidence type="ECO:0000256" key="4">
    <source>
        <dbReference type="ARBA" id="ARBA00022777"/>
    </source>
</evidence>
<dbReference type="SMART" id="SM00220">
    <property type="entry name" value="S_TKc"/>
    <property type="match status" value="1"/>
</dbReference>
<dbReference type="EMBL" id="JAUSZT010000003">
    <property type="protein sequence ID" value="MDQ0996851.1"/>
    <property type="molecule type" value="Genomic_DNA"/>
</dbReference>
<evidence type="ECO:0000259" key="6">
    <source>
        <dbReference type="PROSITE" id="PS50011"/>
    </source>
</evidence>
<dbReference type="PROSITE" id="PS00108">
    <property type="entry name" value="PROTEIN_KINASE_ST"/>
    <property type="match status" value="1"/>
</dbReference>
<dbReference type="InterPro" id="IPR008271">
    <property type="entry name" value="Ser/Thr_kinase_AS"/>
</dbReference>
<evidence type="ECO:0000256" key="3">
    <source>
        <dbReference type="ARBA" id="ARBA00022741"/>
    </source>
</evidence>
<evidence type="ECO:0000256" key="1">
    <source>
        <dbReference type="ARBA" id="ARBA00012513"/>
    </source>
</evidence>
<evidence type="ECO:0000256" key="2">
    <source>
        <dbReference type="ARBA" id="ARBA00022679"/>
    </source>
</evidence>
<sequence>MTQYCTSGDLDDALKSRKFGTVEAIDVLSQIAGGASFLHGNGYLHRDLKPANIFCLSKDKFVIGDFGSVVVQNDEGYAKTLTRHSLLYRPPEELEEKRSYREGDIYQLGMIFYQLLGGHLPYEERAWLSEKEAIKYDGLGGWEQQNYATSIIESKIVRDRVVNRSTLPAWVPAGLKTVVRRCCATKREDRYSSVADLVVQLNNLRSTVPEWRVGENPILHRGKRRFRIVPHKGSYVIEKCIGAQWRKDRTFLPETLFDAVKFAEQL</sequence>
<reference evidence="7 8" key="1">
    <citation type="submission" date="2023-07" db="EMBL/GenBank/DDBJ databases">
        <title>Comparative genomics of wheat-associated soil bacteria to identify genetic determinants of phenazine resistance.</title>
        <authorList>
            <person name="Mouncey N."/>
        </authorList>
    </citation>
    <scope>NUCLEOTIDE SEQUENCE [LARGE SCALE GENOMIC DNA]</scope>
    <source>
        <strain evidence="7 8">W4I11</strain>
    </source>
</reference>
<dbReference type="EC" id="2.7.11.1" evidence="1"/>
<accession>A0ABU0S867</accession>
<dbReference type="Proteomes" id="UP001237780">
    <property type="component" value="Unassembled WGS sequence"/>
</dbReference>
<dbReference type="PANTHER" id="PTHR43671">
    <property type="entry name" value="SERINE/THREONINE-PROTEIN KINASE NEK"/>
    <property type="match status" value="1"/>
</dbReference>
<organism evidence="7 8">
    <name type="scientific">Phyllobacterium ifriqiyense</name>
    <dbReference type="NCBI Taxonomy" id="314238"/>
    <lineage>
        <taxon>Bacteria</taxon>
        <taxon>Pseudomonadati</taxon>
        <taxon>Pseudomonadota</taxon>
        <taxon>Alphaproteobacteria</taxon>
        <taxon>Hyphomicrobiales</taxon>
        <taxon>Phyllobacteriaceae</taxon>
        <taxon>Phyllobacterium</taxon>
    </lineage>
</organism>
<gene>
    <name evidence="7" type="ORF">QFZ34_002033</name>
</gene>
<name>A0ABU0S867_9HYPH</name>
<dbReference type="InterPro" id="IPR050660">
    <property type="entry name" value="NEK_Ser/Thr_kinase"/>
</dbReference>
<keyword evidence="7" id="KW-0723">Serine/threonine-protein kinase</keyword>
<dbReference type="PANTHER" id="PTHR43671:SF13">
    <property type="entry name" value="SERINE_THREONINE-PROTEIN KINASE NEK2"/>
    <property type="match status" value="1"/>
</dbReference>
<proteinExistence type="predicted"/>
<evidence type="ECO:0000313" key="7">
    <source>
        <dbReference type="EMBL" id="MDQ0996851.1"/>
    </source>
</evidence>
<keyword evidence="2 7" id="KW-0808">Transferase</keyword>
<keyword evidence="8" id="KW-1185">Reference proteome</keyword>
<protein>
    <recommendedName>
        <fullName evidence="1">non-specific serine/threonine protein kinase</fullName>
        <ecNumber evidence="1">2.7.11.1</ecNumber>
    </recommendedName>
</protein>
<evidence type="ECO:0000313" key="8">
    <source>
        <dbReference type="Proteomes" id="UP001237780"/>
    </source>
</evidence>
<dbReference type="SUPFAM" id="SSF56112">
    <property type="entry name" value="Protein kinase-like (PK-like)"/>
    <property type="match status" value="1"/>
</dbReference>
<comment type="caution">
    <text evidence="7">The sequence shown here is derived from an EMBL/GenBank/DDBJ whole genome shotgun (WGS) entry which is preliminary data.</text>
</comment>
<evidence type="ECO:0000256" key="5">
    <source>
        <dbReference type="ARBA" id="ARBA00022840"/>
    </source>
</evidence>
<dbReference type="Gene3D" id="1.10.510.10">
    <property type="entry name" value="Transferase(Phosphotransferase) domain 1"/>
    <property type="match status" value="1"/>
</dbReference>
<feature type="domain" description="Protein kinase" evidence="6">
    <location>
        <begin position="1"/>
        <end position="219"/>
    </location>
</feature>
<keyword evidence="5" id="KW-0067">ATP-binding</keyword>